<dbReference type="SUPFAM" id="SSF52047">
    <property type="entry name" value="RNI-like"/>
    <property type="match status" value="1"/>
</dbReference>
<dbReference type="Proteomes" id="UP000009328">
    <property type="component" value="Unassembled WGS sequence"/>
</dbReference>
<proteinExistence type="predicted"/>
<organism evidence="1 2">
    <name type="scientific">Wickerhamomyces ciferrii (strain ATCC 14091 / BCRC 22168 / CBS 111 / JCM 3599 / NBRC 0793 / NRRL Y-1031 F-60-10)</name>
    <name type="common">Yeast</name>
    <name type="synonym">Pichia ciferrii</name>
    <dbReference type="NCBI Taxonomy" id="1206466"/>
    <lineage>
        <taxon>Eukaryota</taxon>
        <taxon>Fungi</taxon>
        <taxon>Dikarya</taxon>
        <taxon>Ascomycota</taxon>
        <taxon>Saccharomycotina</taxon>
        <taxon>Saccharomycetes</taxon>
        <taxon>Phaffomycetales</taxon>
        <taxon>Wickerhamomycetaceae</taxon>
        <taxon>Wickerhamomyces</taxon>
    </lineage>
</organism>
<dbReference type="HOGENOM" id="CLU_442278_0_0_1"/>
<dbReference type="EMBL" id="CAIF01000011">
    <property type="protein sequence ID" value="CCH41083.1"/>
    <property type="molecule type" value="Genomic_DNA"/>
</dbReference>
<gene>
    <name evidence="1" type="ORF">BN7_620</name>
</gene>
<evidence type="ECO:0000313" key="1">
    <source>
        <dbReference type="EMBL" id="CCH41083.1"/>
    </source>
</evidence>
<comment type="caution">
    <text evidence="1">The sequence shown here is derived from an EMBL/GenBank/DDBJ whole genome shotgun (WGS) entry which is preliminary data.</text>
</comment>
<protein>
    <recommendedName>
        <fullName evidence="3">F-box domain-containing protein</fullName>
    </recommendedName>
</protein>
<evidence type="ECO:0000313" key="2">
    <source>
        <dbReference type="Proteomes" id="UP000009328"/>
    </source>
</evidence>
<dbReference type="InParanoid" id="K0KIX1"/>
<keyword evidence="2" id="KW-1185">Reference proteome</keyword>
<sequence>MYEDEKQKTLKPSIPPILELISSKWIDTVCLLIILHQTMSPPESKLKKQQKEFNILLNFPDEIQHLIMDNLKSLDLLNYVRAVPKLQNRFKENYRVFTDRVDRAEFSFLSNRFCFKLCQTGKKRNVDKFQIFNGTVMFEIFGNQSDRGYRDDSPIDETVNLIENITKINTNGVEFNVKAHTHTSLIYTVRELLKMSNDPDYSLKYISFPKLEFLEIGSEFDINKEVIGSLEGLIHLRMNKFKGVANLDYFPNLRKLTIQNVKELSFQKSSIFPKVLELRSFHGGISFTSSMCQKLKYLYIDLLDRNSSYPYTHQRERNPSKYGLKDLEFPNLKEIEIQSGQIINEIRNISAPLLKKFNVNASSLELCLENLSFPALESIILKSNGGLIITDIANMHFPQLKSFEITSFYDNLDSKRDHPEDTSELPFHFLKNAKKGYPTDTTFDNLKSLKITGDRFWNYKEHGEVPRMIAPNLQYLELESCQVSKSFFDENSNFVDKIICRKIPALDISNVKLPCLEVIDISVVESEVNLSNCYLPSLTSLMIKGLDKGYNPSMSKTNVTLPELNSSPKLENIDISYIKALKGLLTNKSCPKLAKLRFYKCVKDDSRIEVVPQENLKTMIIDTSDSSDRYY</sequence>
<accession>K0KIX1</accession>
<dbReference type="Gene3D" id="3.80.10.10">
    <property type="entry name" value="Ribonuclease Inhibitor"/>
    <property type="match status" value="1"/>
</dbReference>
<dbReference type="InterPro" id="IPR032675">
    <property type="entry name" value="LRR_dom_sf"/>
</dbReference>
<evidence type="ECO:0008006" key="3">
    <source>
        <dbReference type="Google" id="ProtNLM"/>
    </source>
</evidence>
<reference evidence="1 2" key="1">
    <citation type="journal article" date="2012" name="Eukaryot. Cell">
        <title>Draft genome sequence of Wickerhamomyces ciferrii NRRL Y-1031 F-60-10.</title>
        <authorList>
            <person name="Schneider J."/>
            <person name="Andrea H."/>
            <person name="Blom J."/>
            <person name="Jaenicke S."/>
            <person name="Ruckert C."/>
            <person name="Schorsch C."/>
            <person name="Szczepanowski R."/>
            <person name="Farwick M."/>
            <person name="Goesmann A."/>
            <person name="Puhler A."/>
            <person name="Schaffer S."/>
            <person name="Tauch A."/>
            <person name="Kohler T."/>
            <person name="Brinkrolf K."/>
        </authorList>
    </citation>
    <scope>NUCLEOTIDE SEQUENCE [LARGE SCALE GENOMIC DNA]</scope>
    <source>
        <strain evidence="2">ATCC 14091 / BCRC 22168 / CBS 111 / JCM 3599 / NBRC 0793 / NRRL Y-1031 F-60-10</strain>
    </source>
</reference>
<dbReference type="AlphaFoldDB" id="K0KIX1"/>
<name>K0KIX1_WICCF</name>